<accession>A0A2U8WPG6</accession>
<evidence type="ECO:0000313" key="2">
    <source>
        <dbReference type="Proteomes" id="UP000245444"/>
    </source>
</evidence>
<sequence>MDRFTPKPDEAKRPRPKAAVGGGFVVMRRGDSSNRLFGHPRPYEHPSLEVAQAEAARLAAKHNRDFCVFQQVAVAPAPAVPASSTDEVA</sequence>
<dbReference type="KEGG" id="mtea:DK419_13380"/>
<dbReference type="RefSeq" id="WP_109959517.1">
    <property type="nucleotide sequence ID" value="NZ_CP029553.1"/>
</dbReference>
<reference evidence="1 2" key="1">
    <citation type="submission" date="2018-05" db="EMBL/GenBank/DDBJ databases">
        <title>Complete Genome Sequence of Methylobacterium sp. 17Sr1-28.</title>
        <authorList>
            <person name="Srinivasan S."/>
        </authorList>
    </citation>
    <scope>NUCLEOTIDE SEQUENCE [LARGE SCALE GENOMIC DNA]</scope>
    <source>
        <strain evidence="1 2">17Sr1-28</strain>
    </source>
</reference>
<proteinExistence type="predicted"/>
<dbReference type="Proteomes" id="UP000245444">
    <property type="component" value="Chromosome"/>
</dbReference>
<organism evidence="1 2">
    <name type="scientific">Methylobacterium terrae</name>
    <dbReference type="NCBI Taxonomy" id="2202827"/>
    <lineage>
        <taxon>Bacteria</taxon>
        <taxon>Pseudomonadati</taxon>
        <taxon>Pseudomonadota</taxon>
        <taxon>Alphaproteobacteria</taxon>
        <taxon>Hyphomicrobiales</taxon>
        <taxon>Methylobacteriaceae</taxon>
        <taxon>Methylobacterium</taxon>
    </lineage>
</organism>
<protein>
    <recommendedName>
        <fullName evidence="3">DUF2188 domain-containing protein</fullName>
    </recommendedName>
</protein>
<keyword evidence="2" id="KW-1185">Reference proteome</keyword>
<dbReference type="EMBL" id="CP029553">
    <property type="protein sequence ID" value="AWN47186.1"/>
    <property type="molecule type" value="Genomic_DNA"/>
</dbReference>
<name>A0A2U8WPG6_9HYPH</name>
<dbReference type="AlphaFoldDB" id="A0A2U8WPG6"/>
<evidence type="ECO:0000313" key="1">
    <source>
        <dbReference type="EMBL" id="AWN47186.1"/>
    </source>
</evidence>
<gene>
    <name evidence="1" type="ORF">DK419_13380</name>
</gene>
<evidence type="ECO:0008006" key="3">
    <source>
        <dbReference type="Google" id="ProtNLM"/>
    </source>
</evidence>